<dbReference type="AlphaFoldDB" id="A0A832MML4"/>
<dbReference type="SUPFAM" id="SSF56935">
    <property type="entry name" value="Porins"/>
    <property type="match status" value="1"/>
</dbReference>
<dbReference type="GO" id="GO:0009279">
    <property type="term" value="C:cell outer membrane"/>
    <property type="evidence" value="ECO:0007669"/>
    <property type="project" value="UniProtKB-SubCell"/>
</dbReference>
<dbReference type="InterPro" id="IPR036942">
    <property type="entry name" value="Beta-barrel_TonB_sf"/>
</dbReference>
<dbReference type="PROSITE" id="PS52016">
    <property type="entry name" value="TONB_DEPENDENT_REC_3"/>
    <property type="match status" value="1"/>
</dbReference>
<dbReference type="PANTHER" id="PTHR30442:SF0">
    <property type="entry name" value="FE(3+) DICITRATE TRANSPORT PROTEIN FECA"/>
    <property type="match status" value="1"/>
</dbReference>
<keyword evidence="14" id="KW-0675">Receptor</keyword>
<dbReference type="InterPro" id="IPR037066">
    <property type="entry name" value="Plug_dom_sf"/>
</dbReference>
<evidence type="ECO:0000256" key="2">
    <source>
        <dbReference type="ARBA" id="ARBA00022448"/>
    </source>
</evidence>
<evidence type="ECO:0000256" key="6">
    <source>
        <dbReference type="ARBA" id="ARBA00023136"/>
    </source>
</evidence>
<feature type="region of interest" description="Disordered" evidence="10">
    <location>
        <begin position="1"/>
        <end position="29"/>
    </location>
</feature>
<dbReference type="GO" id="GO:0033214">
    <property type="term" value="P:siderophore-iron import into cell"/>
    <property type="evidence" value="ECO:0007669"/>
    <property type="project" value="TreeGrafter"/>
</dbReference>
<evidence type="ECO:0000256" key="3">
    <source>
        <dbReference type="ARBA" id="ARBA00022452"/>
    </source>
</evidence>
<evidence type="ECO:0000256" key="10">
    <source>
        <dbReference type="SAM" id="MobiDB-lite"/>
    </source>
</evidence>
<dbReference type="InterPro" id="IPR039426">
    <property type="entry name" value="TonB-dep_rcpt-like"/>
</dbReference>
<evidence type="ECO:0000259" key="12">
    <source>
        <dbReference type="Pfam" id="PF00593"/>
    </source>
</evidence>
<accession>A0A832MML4</accession>
<keyword evidence="2 8" id="KW-0813">Transport</keyword>
<keyword evidence="11" id="KW-0732">Signal</keyword>
<evidence type="ECO:0000256" key="9">
    <source>
        <dbReference type="RuleBase" id="RU003357"/>
    </source>
</evidence>
<evidence type="ECO:0000256" key="7">
    <source>
        <dbReference type="ARBA" id="ARBA00023237"/>
    </source>
</evidence>
<comment type="subcellular location">
    <subcellularLocation>
        <location evidence="1 8">Cell outer membrane</location>
        <topology evidence="1 8">Multi-pass membrane protein</topology>
    </subcellularLocation>
</comment>
<evidence type="ECO:0000259" key="13">
    <source>
        <dbReference type="Pfam" id="PF07715"/>
    </source>
</evidence>
<name>A0A832MML4_UNCEI</name>
<dbReference type="Pfam" id="PF07715">
    <property type="entry name" value="Plug"/>
    <property type="match status" value="1"/>
</dbReference>
<feature type="signal peptide" evidence="11">
    <location>
        <begin position="1"/>
        <end position="50"/>
    </location>
</feature>
<evidence type="ECO:0000256" key="11">
    <source>
        <dbReference type="SAM" id="SignalP"/>
    </source>
</evidence>
<feature type="domain" description="TonB-dependent receptor-like beta-barrel" evidence="12">
    <location>
        <begin position="292"/>
        <end position="712"/>
    </location>
</feature>
<evidence type="ECO:0000313" key="14">
    <source>
        <dbReference type="EMBL" id="HGZ43043.1"/>
    </source>
</evidence>
<feature type="domain" description="TonB-dependent receptor plug" evidence="13">
    <location>
        <begin position="88"/>
        <end position="197"/>
    </location>
</feature>
<dbReference type="Gene3D" id="2.40.170.20">
    <property type="entry name" value="TonB-dependent receptor, beta-barrel domain"/>
    <property type="match status" value="1"/>
</dbReference>
<dbReference type="Gene3D" id="2.170.130.10">
    <property type="entry name" value="TonB-dependent receptor, plug domain"/>
    <property type="match status" value="1"/>
</dbReference>
<dbReference type="InterPro" id="IPR000531">
    <property type="entry name" value="Beta-barrel_TonB"/>
</dbReference>
<keyword evidence="7 8" id="KW-0998">Cell outer membrane</keyword>
<evidence type="ECO:0000256" key="8">
    <source>
        <dbReference type="PROSITE-ProRule" id="PRU01360"/>
    </source>
</evidence>
<comment type="similarity">
    <text evidence="8 9">Belongs to the TonB-dependent receptor family.</text>
</comment>
<keyword evidence="5 9" id="KW-0798">TonB box</keyword>
<evidence type="ECO:0000256" key="5">
    <source>
        <dbReference type="ARBA" id="ARBA00023077"/>
    </source>
</evidence>
<keyword evidence="3 8" id="KW-1134">Transmembrane beta strand</keyword>
<evidence type="ECO:0000256" key="4">
    <source>
        <dbReference type="ARBA" id="ARBA00022692"/>
    </source>
</evidence>
<dbReference type="InterPro" id="IPR012910">
    <property type="entry name" value="Plug_dom"/>
</dbReference>
<protein>
    <submittedName>
        <fullName evidence="14">TonB-dependent receptor</fullName>
    </submittedName>
</protein>
<reference evidence="14" key="1">
    <citation type="journal article" date="2020" name="mSystems">
        <title>Genome- and Community-Level Interaction Insights into Carbon Utilization and Element Cycling Functions of Hydrothermarchaeota in Hydrothermal Sediment.</title>
        <authorList>
            <person name="Zhou Z."/>
            <person name="Liu Y."/>
            <person name="Xu W."/>
            <person name="Pan J."/>
            <person name="Luo Z.H."/>
            <person name="Li M."/>
        </authorList>
    </citation>
    <scope>NUCLEOTIDE SEQUENCE [LARGE SCALE GENOMIC DNA]</scope>
    <source>
        <strain evidence="14">SpSt-381</strain>
    </source>
</reference>
<dbReference type="PANTHER" id="PTHR30442">
    <property type="entry name" value="IRON III DICITRATE TRANSPORT PROTEIN FECA"/>
    <property type="match status" value="1"/>
</dbReference>
<sequence length="745" mass="79260">MSPAGRNLHRENGRRGPGPTRAPPHRSHRMRRLHTAVLLAALFAPSTATARTTGAAPALSPALSTSAATDTAVFEVPRVEVVGRRDHLRRIPGSASVLDARSLEASRVLSPNEALRKLPGLVVRDEEGFGLRPNIGMRGLNPTRSTKVTLLEDGIPLAYAPYGDNASYYHPPIERYESVELMKGAGQVLFGPQTIGGLVNYITPAPPARPSGSLSSARGNRGYAAVRARLGGYRALFDYSRKEGEGAREHIASELDDLNLKAVVTPALVVRANAFRERSRVPYSGLTQAEFERRGPRYNPFKHDRFDLDRVGGSATHRLALGRGALLTTSVYASRFTRDWWRQSSTTTDAQGGPGVAAARLAGEALDADTIPSVQGRLRAYVTWGIEPRLRWTYDLGGASAELLAGARAHVERQDRRQINGASANARTGTLVENNLRRTRAASAFLAQRLEIGRWSVTPGVRFEHIHSERTNRLPGDAHGSDALSRWIPGIGVTFSPARAVVAFAGVHGGFAPPRTEDVITGSGTATDVGAEESVNWELGARLEPAPGAEVQVAAFRNDFRRLIAVGSVAGGSTPLAEGEALFVGGEVAARLRHRSGAHARVAWSWLPVAAQTTPFRQVVGGAVVAGSAAGLRQPYAPEHAVSAAVGFEWRGLDGLLEAVHTGAQAADFANTAAPSADGQRGRLPAHTVWNATLNAALGTSGVTAFASVKNLSDRVYIVDRTRGIQTGAPRTALAGLSYAFGAAR</sequence>
<keyword evidence="6 8" id="KW-0472">Membrane</keyword>
<proteinExistence type="inferred from homology"/>
<dbReference type="EMBL" id="DSQF01000012">
    <property type="protein sequence ID" value="HGZ43043.1"/>
    <property type="molecule type" value="Genomic_DNA"/>
</dbReference>
<feature type="chain" id="PRO_5032772763" evidence="11">
    <location>
        <begin position="51"/>
        <end position="745"/>
    </location>
</feature>
<dbReference type="Pfam" id="PF00593">
    <property type="entry name" value="TonB_dep_Rec_b-barrel"/>
    <property type="match status" value="1"/>
</dbReference>
<organism evidence="14">
    <name type="scientific">Eiseniibacteriota bacterium</name>
    <dbReference type="NCBI Taxonomy" id="2212470"/>
    <lineage>
        <taxon>Bacteria</taxon>
        <taxon>Candidatus Eiseniibacteriota</taxon>
    </lineage>
</organism>
<comment type="caution">
    <text evidence="14">The sequence shown here is derived from an EMBL/GenBank/DDBJ whole genome shotgun (WGS) entry which is preliminary data.</text>
</comment>
<gene>
    <name evidence="14" type="ORF">ENR23_06405</name>
</gene>
<evidence type="ECO:0000256" key="1">
    <source>
        <dbReference type="ARBA" id="ARBA00004571"/>
    </source>
</evidence>
<keyword evidence="4 8" id="KW-0812">Transmembrane</keyword>